<evidence type="ECO:0000313" key="2">
    <source>
        <dbReference type="EMBL" id="CAF1015423.1"/>
    </source>
</evidence>
<protein>
    <submittedName>
        <fullName evidence="3">Uncharacterized protein</fullName>
    </submittedName>
</protein>
<dbReference type="AlphaFoldDB" id="A0A818X962"/>
<dbReference type="Proteomes" id="UP000663836">
    <property type="component" value="Unassembled WGS sequence"/>
</dbReference>
<comment type="caution">
    <text evidence="3">The sequence shown here is derived from an EMBL/GenBank/DDBJ whole genome shotgun (WGS) entry which is preliminary data.</text>
</comment>
<feature type="transmembrane region" description="Helical" evidence="1">
    <location>
        <begin position="44"/>
        <end position="69"/>
    </location>
</feature>
<evidence type="ECO:0000256" key="1">
    <source>
        <dbReference type="SAM" id="Phobius"/>
    </source>
</evidence>
<accession>A0A818X962</accession>
<dbReference type="Proteomes" id="UP000663864">
    <property type="component" value="Unassembled WGS sequence"/>
</dbReference>
<evidence type="ECO:0000313" key="4">
    <source>
        <dbReference type="Proteomes" id="UP000663836"/>
    </source>
</evidence>
<sequence length="194" mass="22091">MEENDNDENLPAKATDEDIRKELDSVTNENNTQDPFIYFKSSSIISILIIVIISLVGILTISLLIRTILHSYGITRRLSMYFGFTPNYTIDESTLTFWTPKNIYNKQSFETTTITVSSSSSHSTSSSSSPAVILNNTEKKAQNIFRIIILPTIFLLSIPCGILAFYMRHRLHYYPAWGARPKKRAEPYIIMALK</sequence>
<keyword evidence="1" id="KW-1133">Transmembrane helix</keyword>
<reference evidence="3" key="1">
    <citation type="submission" date="2021-02" db="EMBL/GenBank/DDBJ databases">
        <authorList>
            <person name="Nowell W R."/>
        </authorList>
    </citation>
    <scope>NUCLEOTIDE SEQUENCE</scope>
</reference>
<keyword evidence="1" id="KW-0812">Transmembrane</keyword>
<keyword evidence="1" id="KW-0472">Membrane</keyword>
<gene>
    <name evidence="3" type="ORF">JBS370_LOCUS11726</name>
    <name evidence="2" type="ORF">ZHD862_LOCUS13256</name>
</gene>
<evidence type="ECO:0000313" key="3">
    <source>
        <dbReference type="EMBL" id="CAF3736357.1"/>
    </source>
</evidence>
<feature type="transmembrane region" description="Helical" evidence="1">
    <location>
        <begin position="144"/>
        <end position="167"/>
    </location>
</feature>
<dbReference type="EMBL" id="CAJNOT010000540">
    <property type="protein sequence ID" value="CAF1015423.1"/>
    <property type="molecule type" value="Genomic_DNA"/>
</dbReference>
<dbReference type="EMBL" id="CAJOBD010000919">
    <property type="protein sequence ID" value="CAF3736357.1"/>
    <property type="molecule type" value="Genomic_DNA"/>
</dbReference>
<organism evidence="3 4">
    <name type="scientific">Rotaria sordida</name>
    <dbReference type="NCBI Taxonomy" id="392033"/>
    <lineage>
        <taxon>Eukaryota</taxon>
        <taxon>Metazoa</taxon>
        <taxon>Spiralia</taxon>
        <taxon>Gnathifera</taxon>
        <taxon>Rotifera</taxon>
        <taxon>Eurotatoria</taxon>
        <taxon>Bdelloidea</taxon>
        <taxon>Philodinida</taxon>
        <taxon>Philodinidae</taxon>
        <taxon>Rotaria</taxon>
    </lineage>
</organism>
<proteinExistence type="predicted"/>
<name>A0A818X962_9BILA</name>